<protein>
    <recommendedName>
        <fullName evidence="16">Lethal giant larvae homologue 2 domain-containing protein</fullName>
    </recommendedName>
</protein>
<reference evidence="14 15" key="1">
    <citation type="journal article" date="2007" name="Science">
        <title>Sea anemone genome reveals ancestral eumetazoan gene repertoire and genomic organization.</title>
        <authorList>
            <person name="Putnam N.H."/>
            <person name="Srivastava M."/>
            <person name="Hellsten U."/>
            <person name="Dirks B."/>
            <person name="Chapman J."/>
            <person name="Salamov A."/>
            <person name="Terry A."/>
            <person name="Shapiro H."/>
            <person name="Lindquist E."/>
            <person name="Kapitonov V.V."/>
            <person name="Jurka J."/>
            <person name="Genikhovich G."/>
            <person name="Grigoriev I.V."/>
            <person name="Lucas S.M."/>
            <person name="Steele R.E."/>
            <person name="Finnerty J.R."/>
            <person name="Technau U."/>
            <person name="Martindale M.Q."/>
            <person name="Rokhsar D.S."/>
        </authorList>
    </citation>
    <scope>NUCLEOTIDE SEQUENCE [LARGE SCALE GENOMIC DNA]</scope>
    <source>
        <strain evidence="15">CH2 X CH6</strain>
    </source>
</reference>
<evidence type="ECO:0000256" key="11">
    <source>
        <dbReference type="SAM" id="MobiDB-lite"/>
    </source>
</evidence>
<dbReference type="PhylomeDB" id="A7RKR7"/>
<dbReference type="Gene3D" id="2.130.10.10">
    <property type="entry name" value="YVTN repeat-like/Quinoprotein amine dehydrogenase"/>
    <property type="match status" value="3"/>
</dbReference>
<dbReference type="GO" id="GO:0019905">
    <property type="term" value="F:syntaxin binding"/>
    <property type="evidence" value="ECO:0000318"/>
    <property type="project" value="GO_Central"/>
</dbReference>
<keyword evidence="7 10" id="KW-0853">WD repeat</keyword>
<evidence type="ECO:0000259" key="13">
    <source>
        <dbReference type="Pfam" id="PF08596"/>
    </source>
</evidence>
<evidence type="ECO:0000256" key="2">
    <source>
        <dbReference type="ARBA" id="ARBA00004496"/>
    </source>
</evidence>
<dbReference type="InterPro" id="IPR001680">
    <property type="entry name" value="WD40_rpt"/>
</dbReference>
<feature type="compositionally biased region" description="Basic and acidic residues" evidence="11">
    <location>
        <begin position="663"/>
        <end position="673"/>
    </location>
</feature>
<evidence type="ECO:0000259" key="12">
    <source>
        <dbReference type="Pfam" id="PF08366"/>
    </source>
</evidence>
<dbReference type="Proteomes" id="UP000001593">
    <property type="component" value="Unassembled WGS sequence"/>
</dbReference>
<dbReference type="AlphaFoldDB" id="A7RKR7"/>
<keyword evidence="5" id="KW-0963">Cytoplasm</keyword>
<dbReference type="HOGENOM" id="CLU_005214_0_0_1"/>
<accession>A7RKR7</accession>
<dbReference type="EMBL" id="DS469516">
    <property type="protein sequence ID" value="EDO48036.1"/>
    <property type="molecule type" value="Genomic_DNA"/>
</dbReference>
<dbReference type="GO" id="GO:0006887">
    <property type="term" value="P:exocytosis"/>
    <property type="evidence" value="ECO:0007669"/>
    <property type="project" value="UniProtKB-KW"/>
</dbReference>
<dbReference type="eggNOG" id="KOG1983">
    <property type="taxonomic scope" value="Eukaryota"/>
</dbReference>
<keyword evidence="8" id="KW-0677">Repeat</keyword>
<dbReference type="Pfam" id="PF08366">
    <property type="entry name" value="LLGL"/>
    <property type="match status" value="1"/>
</dbReference>
<evidence type="ECO:0000256" key="6">
    <source>
        <dbReference type="ARBA" id="ARBA00022553"/>
    </source>
</evidence>
<keyword evidence="4" id="KW-0268">Exocytosis</keyword>
<dbReference type="InterPro" id="IPR015943">
    <property type="entry name" value="WD40/YVTN_repeat-like_dom_sf"/>
</dbReference>
<comment type="similarity">
    <text evidence="3">Belongs to the WD repeat L(2)GL family.</text>
</comment>
<feature type="region of interest" description="Disordered" evidence="11">
    <location>
        <begin position="631"/>
        <end position="694"/>
    </location>
</feature>
<dbReference type="GO" id="GO:0005096">
    <property type="term" value="F:GTPase activator activity"/>
    <property type="evidence" value="ECO:0000318"/>
    <property type="project" value="GO_Central"/>
</dbReference>
<dbReference type="GO" id="GO:0008593">
    <property type="term" value="P:regulation of Notch signaling pathway"/>
    <property type="evidence" value="ECO:0000318"/>
    <property type="project" value="GO_Central"/>
</dbReference>
<dbReference type="InterPro" id="IPR036322">
    <property type="entry name" value="WD40_repeat_dom_sf"/>
</dbReference>
<comment type="subcellular location">
    <subcellularLocation>
        <location evidence="2">Cytoplasm</location>
    </subcellularLocation>
    <subcellularLocation>
        <location evidence="1">Endomembrane system</location>
    </subcellularLocation>
</comment>
<dbReference type="InterPro" id="IPR013577">
    <property type="entry name" value="LLGL2"/>
</dbReference>
<dbReference type="GO" id="GO:0051294">
    <property type="term" value="P:establishment of spindle orientation"/>
    <property type="evidence" value="ECO:0000318"/>
    <property type="project" value="GO_Central"/>
</dbReference>
<evidence type="ECO:0000256" key="1">
    <source>
        <dbReference type="ARBA" id="ARBA00004308"/>
    </source>
</evidence>
<feature type="domain" description="Lethal giant larvae (Lgl)-like C-terminal" evidence="13">
    <location>
        <begin position="702"/>
        <end position="916"/>
    </location>
</feature>
<dbReference type="Pfam" id="PF08596">
    <property type="entry name" value="Lgl_C"/>
    <property type="match status" value="1"/>
</dbReference>
<dbReference type="GO" id="GO:0012505">
    <property type="term" value="C:endomembrane system"/>
    <property type="evidence" value="ECO:0007669"/>
    <property type="project" value="UniProtKB-SubCell"/>
</dbReference>
<evidence type="ECO:0000256" key="10">
    <source>
        <dbReference type="PROSITE-ProRule" id="PRU00221"/>
    </source>
</evidence>
<feature type="repeat" description="WD" evidence="10">
    <location>
        <begin position="435"/>
        <end position="457"/>
    </location>
</feature>
<dbReference type="SMART" id="SM00320">
    <property type="entry name" value="WD40"/>
    <property type="match status" value="5"/>
</dbReference>
<evidence type="ECO:0000256" key="3">
    <source>
        <dbReference type="ARBA" id="ARBA00008070"/>
    </source>
</evidence>
<dbReference type="STRING" id="45351.A7RKR7"/>
<dbReference type="InterPro" id="IPR013905">
    <property type="entry name" value="Lgl_C_dom"/>
</dbReference>
<proteinExistence type="inferred from homology"/>
<dbReference type="GO" id="GO:0030864">
    <property type="term" value="C:cortical actin cytoskeleton"/>
    <property type="evidence" value="ECO:0000318"/>
    <property type="project" value="GO_Central"/>
</dbReference>
<evidence type="ECO:0000256" key="9">
    <source>
        <dbReference type="ARBA" id="ARBA00023136"/>
    </source>
</evidence>
<keyword evidence="15" id="KW-1185">Reference proteome</keyword>
<dbReference type="GO" id="GO:0005737">
    <property type="term" value="C:cytoplasm"/>
    <property type="evidence" value="ECO:0000318"/>
    <property type="project" value="GO_Central"/>
</dbReference>
<dbReference type="PANTHER" id="PTHR10241:SF29">
    <property type="entry name" value="LETHAL(2) GIANT LARVAE PROTEIN"/>
    <property type="match status" value="1"/>
</dbReference>
<dbReference type="GO" id="GO:0032878">
    <property type="term" value="P:regulation of establishment or maintenance of cell polarity"/>
    <property type="evidence" value="ECO:0000318"/>
    <property type="project" value="GO_Central"/>
</dbReference>
<dbReference type="GO" id="GO:0006893">
    <property type="term" value="P:Golgi to plasma membrane transport"/>
    <property type="evidence" value="ECO:0000318"/>
    <property type="project" value="GO_Central"/>
</dbReference>
<dbReference type="SUPFAM" id="SSF50978">
    <property type="entry name" value="WD40 repeat-like"/>
    <property type="match status" value="2"/>
</dbReference>
<sequence length="920" mass="101757">MFKFLHRGRGKTSEGRIKDKLGQDLFLFNKTIEHGFPHKPSALAQDPKLNLLAIGTEDGTLRIFGRPGVQLTACHDNQTRIQELHFLPEQGRVISVCDDGEQNSIHLWEVNKKDGKSVLEEVKTCTLEGRCEARICICCLSMKTNRLLLGTEGGNIYLLDINSFELQEYVIYQDVVMQSVQEDSKTNAGSVEAIQEHPNDSNKILIGYKKGLTVLWNHESCSVQQTFPNSIDLESLSWHHGGDKFISAHADGSLTEYTIVSDSETTGETSTPFGPFPCKAITKIEWHDNSVFFAGGMPRASYGDKNCISLVQGSTTQVVFDFTSRVIDFITVIPLTTVGFLAEPACLAVLCEQELVVIDLKTKEQGYPTFMKPYLTCLHSSPITTSYHCHGCPSQLWNQICAAGKDQIQSEYSHESWPITGGKTLVEDAETKDILITGHEDGSVQFWDVSQVEMQLMYTLSTSKMFISDHEGHDNGTQEVEEEGWPPFKKVGNFDPFSDDPRFAVQKILLSTENNMLTIAGNGGQILVYEINDQEKDIELQVTEIDLVEDKEKLQWKGHGPLAVKEGAVCTPRGFQPVQGVQFIPAAAISSLAVCPKWGALAAGTCHGFALLDTNTKKVVTTKCTVSSEELSATGEPISRKKSLKKSIRDSFRRLRRSRKGTRKGDTPRKEGEAGAATPPQSPAAAPQSPPVQRLVHESRVDETVLSMVRCIYFVETFVKDGVHHSPSMWVGTNAGHIYVYYITLPDEENKDHGLEAEVGKEIKLKHKAPIVAIFVVDKDGSPILADSENDKGVDMSGQHSLVICSEEQFKVFSLPHLKARQKEKLTAIDGSRIRKIGIINAHSKSDASSMVYHCLACLSNQGDLAVYTVPGLKLQLKVSCMKKEDMIAIQSLVFTSSGQGFYLRSPSEMQRFSLTASEL</sequence>
<feature type="domain" description="Lethal giant larvae homologue 2" evidence="12">
    <location>
        <begin position="270"/>
        <end position="364"/>
    </location>
</feature>
<evidence type="ECO:0000256" key="4">
    <source>
        <dbReference type="ARBA" id="ARBA00022483"/>
    </source>
</evidence>
<dbReference type="InParanoid" id="A7RKR7"/>
<dbReference type="GO" id="GO:0005886">
    <property type="term" value="C:plasma membrane"/>
    <property type="evidence" value="ECO:0000318"/>
    <property type="project" value="GO_Central"/>
</dbReference>
<dbReference type="GO" id="GO:0045159">
    <property type="term" value="F:myosin II binding"/>
    <property type="evidence" value="ECO:0000318"/>
    <property type="project" value="GO_Central"/>
</dbReference>
<evidence type="ECO:0000256" key="5">
    <source>
        <dbReference type="ARBA" id="ARBA00022490"/>
    </source>
</evidence>
<name>A7RKR7_NEMVE</name>
<dbReference type="PRINTS" id="PR00962">
    <property type="entry name" value="LETHAL2GIANT"/>
</dbReference>
<keyword evidence="9" id="KW-0472">Membrane</keyword>
<evidence type="ECO:0000256" key="7">
    <source>
        <dbReference type="ARBA" id="ARBA00022574"/>
    </source>
</evidence>
<feature type="compositionally biased region" description="Low complexity" evidence="11">
    <location>
        <begin position="674"/>
        <end position="687"/>
    </location>
</feature>
<evidence type="ECO:0000313" key="15">
    <source>
        <dbReference type="Proteomes" id="UP000001593"/>
    </source>
</evidence>
<gene>
    <name evidence="14" type="ORF">NEMVEDRAFT_v1g85009</name>
</gene>
<keyword evidence="6" id="KW-0597">Phosphoprotein</keyword>
<dbReference type="GO" id="GO:0030866">
    <property type="term" value="P:cortical actin cytoskeleton organization"/>
    <property type="evidence" value="ECO:0000318"/>
    <property type="project" value="GO_Central"/>
</dbReference>
<dbReference type="PANTHER" id="PTHR10241">
    <property type="entry name" value="LETHAL 2 GIANT LARVAE PROTEIN"/>
    <property type="match status" value="1"/>
</dbReference>
<organism evidence="14 15">
    <name type="scientific">Nematostella vectensis</name>
    <name type="common">Starlet sea anemone</name>
    <dbReference type="NCBI Taxonomy" id="45351"/>
    <lineage>
        <taxon>Eukaryota</taxon>
        <taxon>Metazoa</taxon>
        <taxon>Cnidaria</taxon>
        <taxon>Anthozoa</taxon>
        <taxon>Hexacorallia</taxon>
        <taxon>Actiniaria</taxon>
        <taxon>Edwardsiidae</taxon>
        <taxon>Nematostella</taxon>
    </lineage>
</organism>
<dbReference type="OMA" id="TKNHSRP"/>
<dbReference type="FunFam" id="2.130.10.10:FF:002208">
    <property type="entry name" value="Lethal giant larvae"/>
    <property type="match status" value="1"/>
</dbReference>
<evidence type="ECO:0000313" key="14">
    <source>
        <dbReference type="EMBL" id="EDO48036.1"/>
    </source>
</evidence>
<evidence type="ECO:0000256" key="8">
    <source>
        <dbReference type="ARBA" id="ARBA00022737"/>
    </source>
</evidence>
<evidence type="ECO:0008006" key="16">
    <source>
        <dbReference type="Google" id="ProtNLM"/>
    </source>
</evidence>
<dbReference type="InterPro" id="IPR000664">
    <property type="entry name" value="Lethal2_giant"/>
</dbReference>
<dbReference type="PROSITE" id="PS50082">
    <property type="entry name" value="WD_REPEATS_2"/>
    <property type="match status" value="1"/>
</dbReference>